<organism evidence="3 4">
    <name type="scientific">Arabis alpina</name>
    <name type="common">Alpine rock-cress</name>
    <dbReference type="NCBI Taxonomy" id="50452"/>
    <lineage>
        <taxon>Eukaryota</taxon>
        <taxon>Viridiplantae</taxon>
        <taxon>Streptophyta</taxon>
        <taxon>Embryophyta</taxon>
        <taxon>Tracheophyta</taxon>
        <taxon>Spermatophyta</taxon>
        <taxon>Magnoliopsida</taxon>
        <taxon>eudicotyledons</taxon>
        <taxon>Gunneridae</taxon>
        <taxon>Pentapetalae</taxon>
        <taxon>rosids</taxon>
        <taxon>malvids</taxon>
        <taxon>Brassicales</taxon>
        <taxon>Brassicaceae</taxon>
        <taxon>Arabideae</taxon>
        <taxon>Arabis</taxon>
    </lineage>
</organism>
<feature type="chain" id="PRO_5001822861" description="Glycine-rich protein" evidence="2">
    <location>
        <begin position="26"/>
        <end position="130"/>
    </location>
</feature>
<dbReference type="Gramene" id="KFK36129">
    <property type="protein sequence ID" value="KFK36129"/>
    <property type="gene ID" value="AALP_AA4G081400"/>
</dbReference>
<dbReference type="AlphaFoldDB" id="A0A087H1X7"/>
<evidence type="ECO:0008006" key="5">
    <source>
        <dbReference type="Google" id="ProtNLM"/>
    </source>
</evidence>
<dbReference type="OrthoDB" id="1002612at2759"/>
<evidence type="ECO:0000256" key="2">
    <source>
        <dbReference type="SAM" id="SignalP"/>
    </source>
</evidence>
<protein>
    <recommendedName>
        <fullName evidence="5">Glycine-rich protein</fullName>
    </recommendedName>
</protein>
<accession>A0A087H1X7</accession>
<evidence type="ECO:0000256" key="1">
    <source>
        <dbReference type="SAM" id="MobiDB-lite"/>
    </source>
</evidence>
<feature type="compositionally biased region" description="Gly residues" evidence="1">
    <location>
        <begin position="58"/>
        <end position="84"/>
    </location>
</feature>
<sequence length="130" mass="12467">MGKLVSKREFLGLMLVVFIIGVVECKRLEKETSGGRGLAEGEIRGGGAGGALRADPPGGTGGGFGGGIGGSGGNGGSIGGGEGGEGFEKETLGYYTGFGCTNCGDLGIGGVIDGGLRGSGHHEGSFGGGD</sequence>
<feature type="compositionally biased region" description="Basic and acidic residues" evidence="1">
    <location>
        <begin position="32"/>
        <end position="43"/>
    </location>
</feature>
<feature type="signal peptide" evidence="2">
    <location>
        <begin position="1"/>
        <end position="25"/>
    </location>
</feature>
<dbReference type="Proteomes" id="UP000029120">
    <property type="component" value="Chromosome 4"/>
</dbReference>
<reference evidence="4" key="1">
    <citation type="journal article" date="2015" name="Nat. Plants">
        <title>Genome expansion of Arabis alpina linked with retrotransposition and reduced symmetric DNA methylation.</title>
        <authorList>
            <person name="Willing E.M."/>
            <person name="Rawat V."/>
            <person name="Mandakova T."/>
            <person name="Maumus F."/>
            <person name="James G.V."/>
            <person name="Nordstroem K.J."/>
            <person name="Becker C."/>
            <person name="Warthmann N."/>
            <person name="Chica C."/>
            <person name="Szarzynska B."/>
            <person name="Zytnicki M."/>
            <person name="Albani M.C."/>
            <person name="Kiefer C."/>
            <person name="Bergonzi S."/>
            <person name="Castaings L."/>
            <person name="Mateos J.L."/>
            <person name="Berns M.C."/>
            <person name="Bujdoso N."/>
            <person name="Piofczyk T."/>
            <person name="de Lorenzo L."/>
            <person name="Barrero-Sicilia C."/>
            <person name="Mateos I."/>
            <person name="Piednoel M."/>
            <person name="Hagmann J."/>
            <person name="Chen-Min-Tao R."/>
            <person name="Iglesias-Fernandez R."/>
            <person name="Schuster S.C."/>
            <person name="Alonso-Blanco C."/>
            <person name="Roudier F."/>
            <person name="Carbonero P."/>
            <person name="Paz-Ares J."/>
            <person name="Davis S.J."/>
            <person name="Pecinka A."/>
            <person name="Quesneville H."/>
            <person name="Colot V."/>
            <person name="Lysak M.A."/>
            <person name="Weigel D."/>
            <person name="Coupland G."/>
            <person name="Schneeberger K."/>
        </authorList>
    </citation>
    <scope>NUCLEOTIDE SEQUENCE [LARGE SCALE GENOMIC DNA]</scope>
    <source>
        <strain evidence="4">cv. Pajares</strain>
    </source>
</reference>
<evidence type="ECO:0000313" key="4">
    <source>
        <dbReference type="Proteomes" id="UP000029120"/>
    </source>
</evidence>
<dbReference type="EMBL" id="CM002872">
    <property type="protein sequence ID" value="KFK36129.1"/>
    <property type="molecule type" value="Genomic_DNA"/>
</dbReference>
<keyword evidence="4" id="KW-1185">Reference proteome</keyword>
<feature type="region of interest" description="Disordered" evidence="1">
    <location>
        <begin position="32"/>
        <end position="84"/>
    </location>
</feature>
<proteinExistence type="predicted"/>
<keyword evidence="2" id="KW-0732">Signal</keyword>
<gene>
    <name evidence="3" type="ordered locus">AALP_Aa4g081400</name>
</gene>
<name>A0A087H1X7_ARAAL</name>
<evidence type="ECO:0000313" key="3">
    <source>
        <dbReference type="EMBL" id="KFK36129.1"/>
    </source>
</evidence>